<keyword evidence="3" id="KW-1185">Reference proteome</keyword>
<accession>A0A2T7BZF8</accession>
<organism evidence="2 3">
    <name type="scientific">Panicum hallii var. hallii</name>
    <dbReference type="NCBI Taxonomy" id="1504633"/>
    <lineage>
        <taxon>Eukaryota</taxon>
        <taxon>Viridiplantae</taxon>
        <taxon>Streptophyta</taxon>
        <taxon>Embryophyta</taxon>
        <taxon>Tracheophyta</taxon>
        <taxon>Spermatophyta</taxon>
        <taxon>Magnoliopsida</taxon>
        <taxon>Liliopsida</taxon>
        <taxon>Poales</taxon>
        <taxon>Poaceae</taxon>
        <taxon>PACMAD clade</taxon>
        <taxon>Panicoideae</taxon>
        <taxon>Panicodae</taxon>
        <taxon>Paniceae</taxon>
        <taxon>Panicinae</taxon>
        <taxon>Panicum</taxon>
        <taxon>Panicum sect. Panicum</taxon>
    </lineage>
</organism>
<dbReference type="Proteomes" id="UP000244336">
    <property type="component" value="Chromosome 9"/>
</dbReference>
<keyword evidence="1" id="KW-0812">Transmembrane</keyword>
<evidence type="ECO:0000256" key="1">
    <source>
        <dbReference type="SAM" id="Phobius"/>
    </source>
</evidence>
<gene>
    <name evidence="2" type="ORF">GQ55_9G041300</name>
</gene>
<reference evidence="2 3" key="1">
    <citation type="submission" date="2018-04" db="EMBL/GenBank/DDBJ databases">
        <title>WGS assembly of Panicum hallii var. hallii HAL2.</title>
        <authorList>
            <person name="Lovell J."/>
            <person name="Jenkins J."/>
            <person name="Lowry D."/>
            <person name="Mamidi S."/>
            <person name="Sreedasyam A."/>
            <person name="Weng X."/>
            <person name="Barry K."/>
            <person name="Bonette J."/>
            <person name="Campitelli B."/>
            <person name="Daum C."/>
            <person name="Gordon S."/>
            <person name="Gould B."/>
            <person name="Lipzen A."/>
            <person name="MacQueen A."/>
            <person name="Palacio-Mejia J."/>
            <person name="Plott C."/>
            <person name="Shakirov E."/>
            <person name="Shu S."/>
            <person name="Yoshinaga Y."/>
            <person name="Zane M."/>
            <person name="Rokhsar D."/>
            <person name="Grimwood J."/>
            <person name="Schmutz J."/>
            <person name="Juenger T."/>
        </authorList>
    </citation>
    <scope>NUCLEOTIDE SEQUENCE [LARGE SCALE GENOMIC DNA]</scope>
    <source>
        <strain evidence="3">cv. HAL2</strain>
    </source>
</reference>
<evidence type="ECO:0000313" key="3">
    <source>
        <dbReference type="Proteomes" id="UP000244336"/>
    </source>
</evidence>
<dbReference type="Gramene" id="PUZ36480">
    <property type="protein sequence ID" value="PUZ36480"/>
    <property type="gene ID" value="GQ55_9G041300"/>
</dbReference>
<dbReference type="EMBL" id="CM009757">
    <property type="protein sequence ID" value="PUZ36480.1"/>
    <property type="molecule type" value="Genomic_DNA"/>
</dbReference>
<keyword evidence="1" id="KW-0472">Membrane</keyword>
<name>A0A2T7BZF8_9POAL</name>
<feature type="transmembrane region" description="Helical" evidence="1">
    <location>
        <begin position="56"/>
        <end position="78"/>
    </location>
</feature>
<sequence length="138" mass="15415">MYFRLLHNQGGRLYIVRTIGQVLCVLLFMNGFMPSVLIAILIFLGSSANLGYRKSMFRHCVASAGCLINLSTLCFSLCHRNNSDSFLFANQRTNRGTIGKYQNTFLGPPFVLLQSSSSPPSFLRLNRSSPQTGHFSRS</sequence>
<proteinExistence type="predicted"/>
<dbReference type="AlphaFoldDB" id="A0A2T7BZF8"/>
<evidence type="ECO:0000313" key="2">
    <source>
        <dbReference type="EMBL" id="PUZ36480.1"/>
    </source>
</evidence>
<feature type="transmembrane region" description="Helical" evidence="1">
    <location>
        <begin position="21"/>
        <end position="44"/>
    </location>
</feature>
<keyword evidence="1" id="KW-1133">Transmembrane helix</keyword>
<protein>
    <submittedName>
        <fullName evidence="2">Uncharacterized protein</fullName>
    </submittedName>
</protein>